<dbReference type="Gene3D" id="1.20.1250.20">
    <property type="entry name" value="MFS general substrate transporter like domains"/>
    <property type="match status" value="2"/>
</dbReference>
<name>A0ABQ9EEP8_TEGGR</name>
<feature type="transmembrane region" description="Helical" evidence="1">
    <location>
        <begin position="334"/>
        <end position="352"/>
    </location>
</feature>
<dbReference type="InterPro" id="IPR011701">
    <property type="entry name" value="MFS"/>
</dbReference>
<feature type="transmembrane region" description="Helical" evidence="1">
    <location>
        <begin position="73"/>
        <end position="93"/>
    </location>
</feature>
<keyword evidence="1" id="KW-1133">Transmembrane helix</keyword>
<sequence>MDEHYYPLFIPKYLYPQLYNHFRRNSNVAYKTTFPFETLLPLMVFGIGSALVYSPSILIVGRYFDKRRGFANGLFISACSLGGLVMPFFFRFVLDEYGLYGGMLMTSGLLSHIMIAGSLQRPPEFFRTRSNTYNKNITSSDLNINTKTLPSEKYSDRLGQVKNGEIKFHDETNLSASHPFLSPPKTGNGALSANTLDINLSSTNNSEPCLRDERLHPFSKLDTTSFRSFTELASISTGDIRIRSTSCETLETDNTNSKIRLLQCIKSLCDYEIVSNSSMNGALAFIFIPKFAAENGIDKMTATSMLSVIGGMDLIGRFTSGVLSDCKSIKNHHIIIVSQFISSLVVNCTHFFTEKISLFIFSGIFGLFSGMIFSLYPIMISDILGKDKLPVGLALAAMSQGISIAVTTPILGILRDVTGTYHATFHFVGATSFISVLLFIFTPCVHRYGRADSRIPASNDINE</sequence>
<evidence type="ECO:0000313" key="2">
    <source>
        <dbReference type="EMBL" id="KAJ8303816.1"/>
    </source>
</evidence>
<feature type="transmembrane region" description="Helical" evidence="1">
    <location>
        <begin position="39"/>
        <end position="61"/>
    </location>
</feature>
<dbReference type="SUPFAM" id="SSF103473">
    <property type="entry name" value="MFS general substrate transporter"/>
    <property type="match status" value="1"/>
</dbReference>
<proteinExistence type="predicted"/>
<dbReference type="InterPro" id="IPR050327">
    <property type="entry name" value="Proton-linked_MCT"/>
</dbReference>
<evidence type="ECO:0000256" key="1">
    <source>
        <dbReference type="SAM" id="Phobius"/>
    </source>
</evidence>
<reference evidence="2 3" key="1">
    <citation type="submission" date="2022-12" db="EMBL/GenBank/DDBJ databases">
        <title>Chromosome-level genome of Tegillarca granosa.</title>
        <authorList>
            <person name="Kim J."/>
        </authorList>
    </citation>
    <scope>NUCLEOTIDE SEQUENCE [LARGE SCALE GENOMIC DNA]</scope>
    <source>
        <strain evidence="2">Teg-2019</strain>
        <tissue evidence="2">Adductor muscle</tissue>
    </source>
</reference>
<dbReference type="InterPro" id="IPR036259">
    <property type="entry name" value="MFS_trans_sf"/>
</dbReference>
<feature type="transmembrane region" description="Helical" evidence="1">
    <location>
        <begin position="391"/>
        <end position="413"/>
    </location>
</feature>
<feature type="transmembrane region" description="Helical" evidence="1">
    <location>
        <begin position="358"/>
        <end position="379"/>
    </location>
</feature>
<gene>
    <name evidence="2" type="ORF">KUTeg_018609</name>
</gene>
<dbReference type="EMBL" id="JARBDR010000904">
    <property type="protein sequence ID" value="KAJ8303816.1"/>
    <property type="molecule type" value="Genomic_DNA"/>
</dbReference>
<dbReference type="PANTHER" id="PTHR11360:SF306">
    <property type="entry name" value="RE01051P"/>
    <property type="match status" value="1"/>
</dbReference>
<dbReference type="PANTHER" id="PTHR11360">
    <property type="entry name" value="MONOCARBOXYLATE TRANSPORTER"/>
    <property type="match status" value="1"/>
</dbReference>
<keyword evidence="1" id="KW-0472">Membrane</keyword>
<dbReference type="Pfam" id="PF07690">
    <property type="entry name" value="MFS_1"/>
    <property type="match status" value="1"/>
</dbReference>
<dbReference type="Proteomes" id="UP001217089">
    <property type="component" value="Unassembled WGS sequence"/>
</dbReference>
<accession>A0ABQ9EEP8</accession>
<keyword evidence="1" id="KW-0812">Transmembrane</keyword>
<evidence type="ECO:0000313" key="3">
    <source>
        <dbReference type="Proteomes" id="UP001217089"/>
    </source>
</evidence>
<keyword evidence="3" id="KW-1185">Reference proteome</keyword>
<feature type="transmembrane region" description="Helical" evidence="1">
    <location>
        <begin position="99"/>
        <end position="119"/>
    </location>
</feature>
<protein>
    <submittedName>
        <fullName evidence="2">Uncharacterized protein</fullName>
    </submittedName>
</protein>
<comment type="caution">
    <text evidence="2">The sequence shown here is derived from an EMBL/GenBank/DDBJ whole genome shotgun (WGS) entry which is preliminary data.</text>
</comment>
<organism evidence="2 3">
    <name type="scientific">Tegillarca granosa</name>
    <name type="common">Malaysian cockle</name>
    <name type="synonym">Anadara granosa</name>
    <dbReference type="NCBI Taxonomy" id="220873"/>
    <lineage>
        <taxon>Eukaryota</taxon>
        <taxon>Metazoa</taxon>
        <taxon>Spiralia</taxon>
        <taxon>Lophotrochozoa</taxon>
        <taxon>Mollusca</taxon>
        <taxon>Bivalvia</taxon>
        <taxon>Autobranchia</taxon>
        <taxon>Pteriomorphia</taxon>
        <taxon>Arcoida</taxon>
        <taxon>Arcoidea</taxon>
        <taxon>Arcidae</taxon>
        <taxon>Tegillarca</taxon>
    </lineage>
</organism>
<feature type="transmembrane region" description="Helical" evidence="1">
    <location>
        <begin position="425"/>
        <end position="445"/>
    </location>
</feature>